<dbReference type="PROSITE" id="PS50145">
    <property type="entry name" value="ZF_TRAF"/>
    <property type="match status" value="1"/>
</dbReference>
<evidence type="ECO:0000259" key="6">
    <source>
        <dbReference type="PROSITE" id="PS50145"/>
    </source>
</evidence>
<feature type="zinc finger region" description="TRAF-type" evidence="4">
    <location>
        <begin position="211"/>
        <end position="262"/>
    </location>
</feature>
<dbReference type="Gene3D" id="3.30.40.10">
    <property type="entry name" value="Zinc/RING finger domain, C3HC4 (zinc finger)"/>
    <property type="match status" value="1"/>
</dbReference>
<evidence type="ECO:0000256" key="5">
    <source>
        <dbReference type="SAM" id="Coils"/>
    </source>
</evidence>
<name>A0A0K9PPK0_ZOSMR</name>
<sequence>MEQKPLPVSDLPSENWGRTLQFDFCDLEVIQNVSKILLTGLATASVDSTKGDLFKGPSSVVVDLRKEMIQFLMTTIIQTIKPCSIVESSLPQEADDNIPPVESLVNEFADLKKNMISRVSNWMLNENRESKIKAFMDEIETEGFWVFEDRETIASTLIRYLDFERKEFHCNEQFCSSEKLEEHKLNCCFRTVNCFNQGCNFQFSMLNKERHDLQCPFKLISCEQGCSQSIMRHEMHSHCDTVCPMKVVNCSFLQAGCSHTFTQCSAEEHYTDSLHPHLLSLLRIIYKQEGLIEDLKVRVQLLEKAQSLNEREEALDVRSLTLSIKEQDAKMKKLETNLSQLNLRNVQK</sequence>
<keyword evidence="1 4" id="KW-0479">Metal-binding</keyword>
<feature type="domain" description="TRAF-type" evidence="6">
    <location>
        <begin position="211"/>
        <end position="262"/>
    </location>
</feature>
<keyword evidence="3 4" id="KW-0862">Zinc</keyword>
<evidence type="ECO:0000313" key="7">
    <source>
        <dbReference type="EMBL" id="KMZ70132.1"/>
    </source>
</evidence>
<dbReference type="GO" id="GO:0005737">
    <property type="term" value="C:cytoplasm"/>
    <property type="evidence" value="ECO:0000318"/>
    <property type="project" value="GO_Central"/>
</dbReference>
<protein>
    <submittedName>
        <fullName evidence="7">TNF receptor-associated factor 5</fullName>
    </submittedName>
</protein>
<organism evidence="7 8">
    <name type="scientific">Zostera marina</name>
    <name type="common">Eelgrass</name>
    <dbReference type="NCBI Taxonomy" id="29655"/>
    <lineage>
        <taxon>Eukaryota</taxon>
        <taxon>Viridiplantae</taxon>
        <taxon>Streptophyta</taxon>
        <taxon>Embryophyta</taxon>
        <taxon>Tracheophyta</taxon>
        <taxon>Spermatophyta</taxon>
        <taxon>Magnoliopsida</taxon>
        <taxon>Liliopsida</taxon>
        <taxon>Zosteraceae</taxon>
        <taxon>Zostera</taxon>
    </lineage>
</organism>
<dbReference type="InterPro" id="IPR013083">
    <property type="entry name" value="Znf_RING/FYVE/PHD"/>
</dbReference>
<dbReference type="Proteomes" id="UP000036987">
    <property type="component" value="Unassembled WGS sequence"/>
</dbReference>
<evidence type="ECO:0000256" key="3">
    <source>
        <dbReference type="ARBA" id="ARBA00022833"/>
    </source>
</evidence>
<feature type="coiled-coil region" evidence="5">
    <location>
        <begin position="317"/>
        <end position="344"/>
    </location>
</feature>
<keyword evidence="5" id="KW-0175">Coiled coil</keyword>
<gene>
    <name evidence="7" type="ORF">ZOSMA_1G01050</name>
</gene>
<keyword evidence="8" id="KW-1185">Reference proteome</keyword>
<dbReference type="InterPro" id="IPR001293">
    <property type="entry name" value="Znf_TRAF"/>
</dbReference>
<keyword evidence="7" id="KW-0675">Receptor</keyword>
<dbReference type="OrthoDB" id="1737200at2759"/>
<evidence type="ECO:0000256" key="2">
    <source>
        <dbReference type="ARBA" id="ARBA00022771"/>
    </source>
</evidence>
<proteinExistence type="predicted"/>
<dbReference type="Pfam" id="PF02176">
    <property type="entry name" value="zf-TRAF"/>
    <property type="match status" value="1"/>
</dbReference>
<dbReference type="EMBL" id="LFYR01000729">
    <property type="protein sequence ID" value="KMZ70132.1"/>
    <property type="molecule type" value="Genomic_DNA"/>
</dbReference>
<dbReference type="AlphaFoldDB" id="A0A0K9PPK0"/>
<reference evidence="8" key="1">
    <citation type="journal article" date="2016" name="Nature">
        <title>The genome of the seagrass Zostera marina reveals angiosperm adaptation to the sea.</title>
        <authorList>
            <person name="Olsen J.L."/>
            <person name="Rouze P."/>
            <person name="Verhelst B."/>
            <person name="Lin Y.-C."/>
            <person name="Bayer T."/>
            <person name="Collen J."/>
            <person name="Dattolo E."/>
            <person name="De Paoli E."/>
            <person name="Dittami S."/>
            <person name="Maumus F."/>
            <person name="Michel G."/>
            <person name="Kersting A."/>
            <person name="Lauritano C."/>
            <person name="Lohaus R."/>
            <person name="Toepel M."/>
            <person name="Tonon T."/>
            <person name="Vanneste K."/>
            <person name="Amirebrahimi M."/>
            <person name="Brakel J."/>
            <person name="Bostroem C."/>
            <person name="Chovatia M."/>
            <person name="Grimwood J."/>
            <person name="Jenkins J.W."/>
            <person name="Jueterbock A."/>
            <person name="Mraz A."/>
            <person name="Stam W.T."/>
            <person name="Tice H."/>
            <person name="Bornberg-Bauer E."/>
            <person name="Green P.J."/>
            <person name="Pearson G.A."/>
            <person name="Procaccini G."/>
            <person name="Duarte C.M."/>
            <person name="Schmutz J."/>
            <person name="Reusch T.B.H."/>
            <person name="Van de Peer Y."/>
        </authorList>
    </citation>
    <scope>NUCLEOTIDE SEQUENCE [LARGE SCALE GENOMIC DNA]</scope>
    <source>
        <strain evidence="8">cv. Finnish</strain>
    </source>
</reference>
<evidence type="ECO:0000256" key="4">
    <source>
        <dbReference type="PROSITE-ProRule" id="PRU00207"/>
    </source>
</evidence>
<accession>A0A0K9PPK0</accession>
<evidence type="ECO:0000256" key="1">
    <source>
        <dbReference type="ARBA" id="ARBA00022723"/>
    </source>
</evidence>
<dbReference type="PANTHER" id="PTHR10131">
    <property type="entry name" value="TNF RECEPTOR ASSOCIATED FACTOR"/>
    <property type="match status" value="1"/>
</dbReference>
<keyword evidence="2 4" id="KW-0863">Zinc-finger</keyword>
<dbReference type="PANTHER" id="PTHR10131:SF162">
    <property type="entry name" value="(WILD MALAYSIAN BANANA) HYPOTHETICAL PROTEIN"/>
    <property type="match status" value="1"/>
</dbReference>
<dbReference type="OMA" id="SIMRHEM"/>
<evidence type="ECO:0000313" key="8">
    <source>
        <dbReference type="Proteomes" id="UP000036987"/>
    </source>
</evidence>
<dbReference type="GO" id="GO:0008270">
    <property type="term" value="F:zinc ion binding"/>
    <property type="evidence" value="ECO:0007669"/>
    <property type="project" value="UniProtKB-KW"/>
</dbReference>
<comment type="caution">
    <text evidence="7">The sequence shown here is derived from an EMBL/GenBank/DDBJ whole genome shotgun (WGS) entry which is preliminary data.</text>
</comment>